<dbReference type="PROSITE" id="PS51471">
    <property type="entry name" value="FE2OG_OXY"/>
    <property type="match status" value="1"/>
</dbReference>
<reference evidence="10" key="1">
    <citation type="submission" date="2025-08" db="UniProtKB">
        <authorList>
            <consortium name="Ensembl"/>
        </authorList>
    </citation>
    <scope>IDENTIFICATION</scope>
</reference>
<keyword evidence="4" id="KW-0479">Metal-binding</keyword>
<evidence type="ECO:0000256" key="5">
    <source>
        <dbReference type="ARBA" id="ARBA00022964"/>
    </source>
</evidence>
<comment type="similarity">
    <text evidence="3">Belongs to the alkB family.</text>
</comment>
<comment type="cofactor">
    <cofactor evidence="1">
        <name>Fe(2+)</name>
        <dbReference type="ChEBI" id="CHEBI:29033"/>
    </cofactor>
</comment>
<evidence type="ECO:0000256" key="6">
    <source>
        <dbReference type="ARBA" id="ARBA00023002"/>
    </source>
</evidence>
<evidence type="ECO:0000313" key="11">
    <source>
        <dbReference type="Proteomes" id="UP000694388"/>
    </source>
</evidence>
<comment type="subcellular location">
    <subcellularLocation>
        <location evidence="2">Nucleus</location>
    </subcellularLocation>
</comment>
<evidence type="ECO:0000313" key="10">
    <source>
        <dbReference type="Ensembl" id="ENSEBUP00000003263.1"/>
    </source>
</evidence>
<evidence type="ECO:0000256" key="1">
    <source>
        <dbReference type="ARBA" id="ARBA00001954"/>
    </source>
</evidence>
<keyword evidence="6" id="KW-0560">Oxidoreductase</keyword>
<dbReference type="Gene3D" id="2.60.120.590">
    <property type="entry name" value="Alpha-ketoglutarate-dependent dioxygenase AlkB-like"/>
    <property type="match status" value="1"/>
</dbReference>
<dbReference type="Proteomes" id="UP000694388">
    <property type="component" value="Unplaced"/>
</dbReference>
<dbReference type="GO" id="GO:0046872">
    <property type="term" value="F:metal ion binding"/>
    <property type="evidence" value="ECO:0007669"/>
    <property type="project" value="UniProtKB-KW"/>
</dbReference>
<keyword evidence="5" id="KW-0223">Dioxygenase</keyword>
<evidence type="ECO:0000256" key="3">
    <source>
        <dbReference type="ARBA" id="ARBA00007879"/>
    </source>
</evidence>
<sequence>MANVEKLEQCRLDNVPPTAYYWPDFIDEKEENYLLKKVYSAPKPKWTQLLGRRLQNWGGLPHPRGMVVEVLPPWLATYTKSLSAFGLFGGKSANHVLINEYKPGQGIMPHGDGPLYYPTVATMSLGSHTVLDFYHSREPDEEPCIVQVDGRWKMGVEHIKPTEKVNGEPEMELGKEIESDLSVSEPRHNHHPSRFAFSLLLERRSFLVLHDNLYSTYLHGIHAVEADDFELKPANLGSKTSSLGQCPTRTTRVSLTFRRVPHTLQACLRLGR</sequence>
<dbReference type="GO" id="GO:0051213">
    <property type="term" value="F:dioxygenase activity"/>
    <property type="evidence" value="ECO:0007669"/>
    <property type="project" value="UniProtKB-KW"/>
</dbReference>
<dbReference type="InterPro" id="IPR005123">
    <property type="entry name" value="Oxoglu/Fe-dep_dioxygenase_dom"/>
</dbReference>
<evidence type="ECO:0000259" key="9">
    <source>
        <dbReference type="PROSITE" id="PS51471"/>
    </source>
</evidence>
<keyword evidence="8" id="KW-0539">Nucleus</keyword>
<keyword evidence="11" id="KW-1185">Reference proteome</keyword>
<feature type="domain" description="Fe2OG dioxygenase" evidence="9">
    <location>
        <begin position="92"/>
        <end position="261"/>
    </location>
</feature>
<evidence type="ECO:0000256" key="8">
    <source>
        <dbReference type="ARBA" id="ARBA00023242"/>
    </source>
</evidence>
<dbReference type="InterPro" id="IPR032862">
    <property type="entry name" value="ALKBH6"/>
</dbReference>
<dbReference type="OMA" id="KSPKTKW"/>
<dbReference type="PANTHER" id="PTHR46030">
    <property type="entry name" value="ALPHA-KETOGLUTARATE-DEPENDENT DIOXYGENASE ALKB HOMOLOG 6"/>
    <property type="match status" value="1"/>
</dbReference>
<protein>
    <submittedName>
        <fullName evidence="10">AlkB homolog 6</fullName>
    </submittedName>
</protein>
<dbReference type="GeneTree" id="ENSGT00510000048626"/>
<evidence type="ECO:0000256" key="4">
    <source>
        <dbReference type="ARBA" id="ARBA00022723"/>
    </source>
</evidence>
<name>A0A8C4N9A9_EPTBU</name>
<dbReference type="Pfam" id="PF13532">
    <property type="entry name" value="2OG-FeII_Oxy_2"/>
    <property type="match status" value="1"/>
</dbReference>
<evidence type="ECO:0000256" key="7">
    <source>
        <dbReference type="ARBA" id="ARBA00023004"/>
    </source>
</evidence>
<keyword evidence="7" id="KW-0408">Iron</keyword>
<dbReference type="SUPFAM" id="SSF51197">
    <property type="entry name" value="Clavaminate synthase-like"/>
    <property type="match status" value="1"/>
</dbReference>
<dbReference type="InterPro" id="IPR037151">
    <property type="entry name" value="AlkB-like_sf"/>
</dbReference>
<dbReference type="InterPro" id="IPR027450">
    <property type="entry name" value="AlkB-like"/>
</dbReference>
<dbReference type="Ensembl" id="ENSEBUT00000003630.1">
    <property type="protein sequence ID" value="ENSEBUP00000003263.1"/>
    <property type="gene ID" value="ENSEBUG00000002396.1"/>
</dbReference>
<dbReference type="GO" id="GO:0005634">
    <property type="term" value="C:nucleus"/>
    <property type="evidence" value="ECO:0007669"/>
    <property type="project" value="UniProtKB-SubCell"/>
</dbReference>
<organism evidence="10 11">
    <name type="scientific">Eptatretus burgeri</name>
    <name type="common">Inshore hagfish</name>
    <dbReference type="NCBI Taxonomy" id="7764"/>
    <lineage>
        <taxon>Eukaryota</taxon>
        <taxon>Metazoa</taxon>
        <taxon>Chordata</taxon>
        <taxon>Craniata</taxon>
        <taxon>Vertebrata</taxon>
        <taxon>Cyclostomata</taxon>
        <taxon>Myxini</taxon>
        <taxon>Myxiniformes</taxon>
        <taxon>Myxinidae</taxon>
        <taxon>Eptatretinae</taxon>
        <taxon>Eptatretus</taxon>
    </lineage>
</organism>
<dbReference type="AlphaFoldDB" id="A0A8C4N9A9"/>
<accession>A0A8C4N9A9</accession>
<evidence type="ECO:0000256" key="2">
    <source>
        <dbReference type="ARBA" id="ARBA00004123"/>
    </source>
</evidence>
<reference evidence="10" key="2">
    <citation type="submission" date="2025-09" db="UniProtKB">
        <authorList>
            <consortium name="Ensembl"/>
        </authorList>
    </citation>
    <scope>IDENTIFICATION</scope>
</reference>
<dbReference type="PANTHER" id="PTHR46030:SF1">
    <property type="entry name" value="ALPHA-KETOGLUTARATE-DEPENDENT DIOXYGENASE ALKB HOMOLOG 6"/>
    <property type="match status" value="1"/>
</dbReference>
<proteinExistence type="inferred from homology"/>